<dbReference type="Gene3D" id="2.30.130.10">
    <property type="entry name" value="PUA domain"/>
    <property type="match status" value="1"/>
</dbReference>
<protein>
    <submittedName>
        <fullName evidence="2">PUA domain containing protein</fullName>
    </submittedName>
</protein>
<dbReference type="Proteomes" id="UP000266720">
    <property type="component" value="Chromosome"/>
</dbReference>
<dbReference type="AlphaFoldDB" id="A0A3G1A9Y0"/>
<proteinExistence type="predicted"/>
<dbReference type="InterPro" id="IPR004521">
    <property type="entry name" value="Uncharacterised_CHP00451"/>
</dbReference>
<dbReference type="STRING" id="697581.TCARB_1579"/>
<evidence type="ECO:0000313" key="2">
    <source>
        <dbReference type="EMBL" id="AJB42621.1"/>
    </source>
</evidence>
<dbReference type="SUPFAM" id="SSF88697">
    <property type="entry name" value="PUA domain-like"/>
    <property type="match status" value="1"/>
</dbReference>
<gene>
    <name evidence="2" type="ORF">TCARB_1579</name>
</gene>
<dbReference type="PANTHER" id="PTHR22798">
    <property type="entry name" value="MCT-1 PROTEIN"/>
    <property type="match status" value="1"/>
</dbReference>
<name>A0A3G1A9Y0_9CREN</name>
<dbReference type="PROSITE" id="PS50890">
    <property type="entry name" value="PUA"/>
    <property type="match status" value="1"/>
</dbReference>
<dbReference type="InterPro" id="IPR015947">
    <property type="entry name" value="PUA-like_sf"/>
</dbReference>
<reference evidence="3" key="1">
    <citation type="book" date="2010" name="EXTREMOPHILES" publisher="0:0-0">
        <title>Complete genome sequences of ten hyperthermophilic archaea reveal their metabolic capabilities and possible ecological roles.</title>
        <editorList>
            <person name="?"/>
        </editorList>
        <authorList>
            <person name="Ravin N.V."/>
            <person name="Mardanov A.V."/>
            <person name="Bonch-Osmolovskaya E.A."/>
            <person name="Skryabin K.G."/>
        </authorList>
    </citation>
    <scope>NUCLEOTIDE SEQUENCE [LARGE SCALE GENOMIC DNA]</scope>
    <source>
        <strain evidence="3">1505</strain>
    </source>
</reference>
<dbReference type="InterPro" id="IPR016437">
    <property type="entry name" value="MCT-1/Tma20"/>
</dbReference>
<dbReference type="SMART" id="SM00359">
    <property type="entry name" value="PUA"/>
    <property type="match status" value="1"/>
</dbReference>
<dbReference type="InterPro" id="IPR036974">
    <property type="entry name" value="PUA_sf"/>
</dbReference>
<dbReference type="GO" id="GO:0003723">
    <property type="term" value="F:RNA binding"/>
    <property type="evidence" value="ECO:0007669"/>
    <property type="project" value="InterPro"/>
</dbReference>
<dbReference type="EMBL" id="CP007493">
    <property type="protein sequence ID" value="AJB42621.1"/>
    <property type="molecule type" value="Genomic_DNA"/>
</dbReference>
<feature type="domain" description="PUA" evidence="1">
    <location>
        <begin position="2"/>
        <end position="67"/>
    </location>
</feature>
<accession>A0A3G1A9Y0</accession>
<evidence type="ECO:0000313" key="3">
    <source>
        <dbReference type="Proteomes" id="UP000266720"/>
    </source>
</evidence>
<dbReference type="Pfam" id="PF01472">
    <property type="entry name" value="PUA"/>
    <property type="match status" value="1"/>
</dbReference>
<dbReference type="PANTHER" id="PTHR22798:SF0">
    <property type="entry name" value="MALIGNANT T-CELL-AMPLIFIED SEQUENCE 1"/>
    <property type="match status" value="1"/>
</dbReference>
<organism evidence="2 3">
    <name type="scientific">Thermofilum adornatum 1505</name>
    <dbReference type="NCBI Taxonomy" id="697581"/>
    <lineage>
        <taxon>Archaea</taxon>
        <taxon>Thermoproteota</taxon>
        <taxon>Thermoprotei</taxon>
        <taxon>Thermofilales</taxon>
        <taxon>Thermofilaceae</taxon>
        <taxon>Thermofilum</taxon>
    </lineage>
</organism>
<dbReference type="InterPro" id="IPR002478">
    <property type="entry name" value="PUA"/>
</dbReference>
<dbReference type="KEGG" id="tcb:TCARB_1579"/>
<dbReference type="GO" id="GO:0001731">
    <property type="term" value="P:formation of translation preinitiation complex"/>
    <property type="evidence" value="ECO:0007669"/>
    <property type="project" value="TreeGrafter"/>
</dbReference>
<dbReference type="NCBIfam" id="TIGR00451">
    <property type="entry name" value="unchar_dom_2"/>
    <property type="match status" value="1"/>
</dbReference>
<sequence>MPKILNGADVMVPGIKKIEGEFGPNTRVLVKELDKARTIAIGLSLMSSQEIKTSQKGKAIKTLHYLGDEVWNLSTK</sequence>
<evidence type="ECO:0000259" key="1">
    <source>
        <dbReference type="SMART" id="SM00359"/>
    </source>
</evidence>